<comment type="caution">
    <text evidence="7">The sequence shown here is derived from an EMBL/GenBank/DDBJ whole genome shotgun (WGS) entry which is preliminary data.</text>
</comment>
<evidence type="ECO:0000256" key="2">
    <source>
        <dbReference type="ARBA" id="ARBA00023015"/>
    </source>
</evidence>
<evidence type="ECO:0000256" key="1">
    <source>
        <dbReference type="ARBA" id="ARBA00004123"/>
    </source>
</evidence>
<evidence type="ECO:0000259" key="6">
    <source>
        <dbReference type="PROSITE" id="PS50888"/>
    </source>
</evidence>
<dbReference type="InterPro" id="IPR036638">
    <property type="entry name" value="HLH_DNA-bd_sf"/>
</dbReference>
<keyword evidence="8" id="KW-1185">Reference proteome</keyword>
<protein>
    <recommendedName>
        <fullName evidence="6">BHLH domain-containing protein</fullName>
    </recommendedName>
</protein>
<keyword evidence="4" id="KW-0804">Transcription</keyword>
<name>A0ABR2FHN3_9ROSI</name>
<gene>
    <name evidence="7" type="ORF">V6N12_070724</name>
</gene>
<dbReference type="Pfam" id="PF22754">
    <property type="entry name" value="bHLH-TF_ACT-like_plant"/>
    <property type="match status" value="1"/>
</dbReference>
<dbReference type="SUPFAM" id="SSF47459">
    <property type="entry name" value="HLH, helix-loop-helix DNA-binding domain"/>
    <property type="match status" value="1"/>
</dbReference>
<evidence type="ECO:0000313" key="7">
    <source>
        <dbReference type="EMBL" id="KAK8580450.1"/>
    </source>
</evidence>
<reference evidence="7 8" key="1">
    <citation type="journal article" date="2024" name="G3 (Bethesda)">
        <title>Genome assembly of Hibiscus sabdariffa L. provides insights into metabolisms of medicinal natural products.</title>
        <authorList>
            <person name="Kim T."/>
        </authorList>
    </citation>
    <scope>NUCLEOTIDE SEQUENCE [LARGE SCALE GENOMIC DNA]</scope>
    <source>
        <strain evidence="7">TK-2024</strain>
        <tissue evidence="7">Old leaves</tissue>
    </source>
</reference>
<dbReference type="InterPro" id="IPR011598">
    <property type="entry name" value="bHLH_dom"/>
</dbReference>
<dbReference type="SMART" id="SM00353">
    <property type="entry name" value="HLH"/>
    <property type="match status" value="1"/>
</dbReference>
<organism evidence="7 8">
    <name type="scientific">Hibiscus sabdariffa</name>
    <name type="common">roselle</name>
    <dbReference type="NCBI Taxonomy" id="183260"/>
    <lineage>
        <taxon>Eukaryota</taxon>
        <taxon>Viridiplantae</taxon>
        <taxon>Streptophyta</taxon>
        <taxon>Embryophyta</taxon>
        <taxon>Tracheophyta</taxon>
        <taxon>Spermatophyta</taxon>
        <taxon>Magnoliopsida</taxon>
        <taxon>eudicotyledons</taxon>
        <taxon>Gunneridae</taxon>
        <taxon>Pentapetalae</taxon>
        <taxon>rosids</taxon>
        <taxon>malvids</taxon>
        <taxon>Malvales</taxon>
        <taxon>Malvaceae</taxon>
        <taxon>Malvoideae</taxon>
        <taxon>Hibiscus</taxon>
    </lineage>
</organism>
<dbReference type="Proteomes" id="UP001472677">
    <property type="component" value="Unassembled WGS sequence"/>
</dbReference>
<feature type="domain" description="BHLH" evidence="6">
    <location>
        <begin position="165"/>
        <end position="214"/>
    </location>
</feature>
<keyword evidence="5" id="KW-0539">Nucleus</keyword>
<sequence>MEMNEQGFLEELLALRRDNWDSVPTEMDDIFSNAFNFDCFDAASFLPDSFCQEFTVPFEQGSSFDFNHVLDGPFGDEFSAAPQATDTSNNTFDTQLLPVQQDYHWLNMVEEAESGFLVDELHMLDAQAAAAACKAEPIQSPEAPVFNMGTCRTTNHNNRTKKLKGQPSKNLMAERRRRKRLNDRLSMLRSIVPKISKMDRTSILVDTIDYTKELLERIKSLQQEMEAGSNELNMAHIFNEVKPNELLVRKTPKLEVERRNADTRIEICFSGKQGLLLSTLTTLEALGLEIEQCVISCFNDFAMQASCSEDLKQRTLLSSEAIKQTLFRNASYAGKCPEEQI</sequence>
<evidence type="ECO:0000256" key="4">
    <source>
        <dbReference type="ARBA" id="ARBA00023163"/>
    </source>
</evidence>
<dbReference type="EMBL" id="JBBPBM010000006">
    <property type="protein sequence ID" value="KAK8580450.1"/>
    <property type="molecule type" value="Genomic_DNA"/>
</dbReference>
<keyword evidence="2" id="KW-0805">Transcription regulation</keyword>
<dbReference type="InterPro" id="IPR051358">
    <property type="entry name" value="TF_AMS/ICE1/BHLH6-like"/>
</dbReference>
<evidence type="ECO:0000256" key="5">
    <source>
        <dbReference type="ARBA" id="ARBA00023242"/>
    </source>
</evidence>
<dbReference type="InterPro" id="IPR054502">
    <property type="entry name" value="bHLH-TF_ACT-like_plant"/>
</dbReference>
<accession>A0ABR2FHN3</accession>
<comment type="subcellular location">
    <subcellularLocation>
        <location evidence="1">Nucleus</location>
    </subcellularLocation>
</comment>
<evidence type="ECO:0000313" key="8">
    <source>
        <dbReference type="Proteomes" id="UP001472677"/>
    </source>
</evidence>
<keyword evidence="3" id="KW-0238">DNA-binding</keyword>
<dbReference type="Gene3D" id="4.10.280.10">
    <property type="entry name" value="Helix-loop-helix DNA-binding domain"/>
    <property type="match status" value="1"/>
</dbReference>
<proteinExistence type="predicted"/>
<dbReference type="Pfam" id="PF00010">
    <property type="entry name" value="HLH"/>
    <property type="match status" value="1"/>
</dbReference>
<dbReference type="PANTHER" id="PTHR31945:SF133">
    <property type="entry name" value="BHLH DOMAIN-CONTAINING PROTEIN"/>
    <property type="match status" value="1"/>
</dbReference>
<evidence type="ECO:0000256" key="3">
    <source>
        <dbReference type="ARBA" id="ARBA00023125"/>
    </source>
</evidence>
<dbReference type="PROSITE" id="PS50888">
    <property type="entry name" value="BHLH"/>
    <property type="match status" value="1"/>
</dbReference>
<dbReference type="PANTHER" id="PTHR31945">
    <property type="entry name" value="TRANSCRIPTION FACTOR SCREAM2-RELATED"/>
    <property type="match status" value="1"/>
</dbReference>